<keyword evidence="5" id="KW-1185">Reference proteome</keyword>
<dbReference type="PRINTS" id="PR00006">
    <property type="entry name" value="COFILIN"/>
</dbReference>
<dbReference type="Gene3D" id="3.40.20.10">
    <property type="entry name" value="Severin"/>
    <property type="match status" value="1"/>
</dbReference>
<proteinExistence type="inferred from homology"/>
<dbReference type="InterPro" id="IPR029006">
    <property type="entry name" value="ADF-H/Gelsolin-like_dom_sf"/>
</dbReference>
<feature type="domain" description="ADF-H" evidence="3">
    <location>
        <begin position="3"/>
        <end position="136"/>
    </location>
</feature>
<dbReference type="GeneID" id="87481902"/>
<gene>
    <name evidence="4" type="ORF">KH389_16685</name>
</gene>
<sequence length="142" mass="16030">MSSTGVLVTDECRNAYNSLKLSKAFRYIVFKISDDYKEVVVESTGDRSATYEDFLSALTPNEVRYAVVDFEFETVEGRRNAILFTLYADDSAPIRKRMDYASSKDALRRALTGIALDIQASEKKDLEYDLVLAKFSNGLAIR</sequence>
<dbReference type="PANTHER" id="PTHR11913">
    <property type="entry name" value="COFILIN-RELATED"/>
    <property type="match status" value="1"/>
</dbReference>
<protein>
    <submittedName>
        <fullName evidence="4">Actin depolymerization factor/cofilin-like domain-containing protein</fullName>
    </submittedName>
</protein>
<dbReference type="SMART" id="SM00102">
    <property type="entry name" value="ADF"/>
    <property type="match status" value="1"/>
</dbReference>
<reference evidence="4 5" key="1">
    <citation type="journal article" date="2016" name="J. Hazard. Mater.">
        <title>A newly isolated Pseudomonas putida S-1 strain for batch-mode-propanethiol degradation and continuous treatment of propanethiol-containing waste gas.</title>
        <authorList>
            <person name="Chen D.Z."/>
            <person name="Sun Y.M."/>
            <person name="Han L.M."/>
            <person name="Chen J."/>
            <person name="Ye J.X."/>
            <person name="Chen J.M."/>
        </authorList>
    </citation>
    <scope>NUCLEOTIDE SEQUENCE [LARGE SCALE GENOMIC DNA]</scope>
    <source>
        <strain evidence="4 5">S-1</strain>
    </source>
</reference>
<accession>A0ABX8DL76</accession>
<dbReference type="Proteomes" id="UP000678154">
    <property type="component" value="Chromosome"/>
</dbReference>
<evidence type="ECO:0000256" key="2">
    <source>
        <dbReference type="ARBA" id="ARBA00023203"/>
    </source>
</evidence>
<evidence type="ECO:0000313" key="5">
    <source>
        <dbReference type="Proteomes" id="UP000678154"/>
    </source>
</evidence>
<dbReference type="InterPro" id="IPR002108">
    <property type="entry name" value="ADF-H"/>
</dbReference>
<name>A0ABX8DL76_9PSED</name>
<dbReference type="RefSeq" id="WP_210013939.1">
    <property type="nucleotide sequence ID" value="NZ_CP074676.1"/>
</dbReference>
<evidence type="ECO:0000313" key="4">
    <source>
        <dbReference type="EMBL" id="QVL17047.1"/>
    </source>
</evidence>
<dbReference type="SUPFAM" id="SSF55753">
    <property type="entry name" value="Actin depolymerizing proteins"/>
    <property type="match status" value="1"/>
</dbReference>
<dbReference type="CDD" id="cd11286">
    <property type="entry name" value="ADF_cofilin_like"/>
    <property type="match status" value="1"/>
</dbReference>
<comment type="similarity">
    <text evidence="1">Belongs to the actin-binding proteins ADF family.</text>
</comment>
<keyword evidence="2" id="KW-0009">Actin-binding</keyword>
<evidence type="ECO:0000256" key="1">
    <source>
        <dbReference type="ARBA" id="ARBA00006844"/>
    </source>
</evidence>
<dbReference type="Pfam" id="PF00241">
    <property type="entry name" value="Cofilin_ADF"/>
    <property type="match status" value="1"/>
</dbReference>
<dbReference type="InterPro" id="IPR017904">
    <property type="entry name" value="ADF/Cofilin"/>
</dbReference>
<dbReference type="EMBL" id="CP074676">
    <property type="protein sequence ID" value="QVL17047.1"/>
    <property type="molecule type" value="Genomic_DNA"/>
</dbReference>
<organism evidence="4 5">
    <name type="scientific">Pseudomonas qingdaonensis</name>
    <dbReference type="NCBI Taxonomy" id="2056231"/>
    <lineage>
        <taxon>Bacteria</taxon>
        <taxon>Pseudomonadati</taxon>
        <taxon>Pseudomonadota</taxon>
        <taxon>Gammaproteobacteria</taxon>
        <taxon>Pseudomonadales</taxon>
        <taxon>Pseudomonadaceae</taxon>
        <taxon>Pseudomonas</taxon>
    </lineage>
</organism>
<evidence type="ECO:0000259" key="3">
    <source>
        <dbReference type="PROSITE" id="PS51263"/>
    </source>
</evidence>
<dbReference type="PROSITE" id="PS51263">
    <property type="entry name" value="ADF_H"/>
    <property type="match status" value="1"/>
</dbReference>